<reference evidence="2 3" key="1">
    <citation type="submission" date="2018-01" db="EMBL/GenBank/DDBJ databases">
        <title>The whole genome sequencing and assembly of Paenibacillus chitinolyticus KCCM 41400 strain.</title>
        <authorList>
            <person name="Kim J.-Y."/>
            <person name="Park M.-K."/>
            <person name="Lee Y.-J."/>
            <person name="Yi H."/>
            <person name="Bahn Y.-S."/>
            <person name="Kim J.F."/>
            <person name="Lee D.-W."/>
        </authorList>
    </citation>
    <scope>NUCLEOTIDE SEQUENCE [LARGE SCALE GENOMIC DNA]</scope>
    <source>
        <strain evidence="2 3">KCCM 41400</strain>
    </source>
</reference>
<dbReference type="OrthoDB" id="2910128at2"/>
<dbReference type="RefSeq" id="WP_042233350.1">
    <property type="nucleotide sequence ID" value="NZ_BQWH01000021.1"/>
</dbReference>
<dbReference type="Proteomes" id="UP000288943">
    <property type="component" value="Chromosome"/>
</dbReference>
<gene>
    <name evidence="1" type="ORF">M5X16_16420</name>
    <name evidence="2" type="ORF">PC41400_25230</name>
</gene>
<dbReference type="EMBL" id="CP026520">
    <property type="protein sequence ID" value="QAV20807.1"/>
    <property type="molecule type" value="Genomic_DNA"/>
</dbReference>
<reference evidence="1 4" key="2">
    <citation type="submission" date="2022-05" db="EMBL/GenBank/DDBJ databases">
        <title>Genome Sequencing of Bee-Associated Microbes.</title>
        <authorList>
            <person name="Dunlap C."/>
        </authorList>
    </citation>
    <scope>NUCLEOTIDE SEQUENCE [LARGE SCALE GENOMIC DNA]</scope>
    <source>
        <strain evidence="1 4">NRRL B-23120</strain>
    </source>
</reference>
<dbReference type="KEGG" id="pchi:PC41400_25230"/>
<accession>A0A410X2H4</accession>
<dbReference type="AlphaFoldDB" id="A0A410X2H4"/>
<evidence type="ECO:0000313" key="4">
    <source>
        <dbReference type="Proteomes" id="UP001527202"/>
    </source>
</evidence>
<protein>
    <recommendedName>
        <fullName evidence="5">Asp/Glu/hydantoin racemase</fullName>
    </recommendedName>
</protein>
<evidence type="ECO:0000313" key="1">
    <source>
        <dbReference type="EMBL" id="MCY9597347.1"/>
    </source>
</evidence>
<sequence length="223" mass="25017">MKRKLGCYHAHYSNIEHIEKALGSYDIELVHFVDPGLDRIKNDSDFTEELALNKIKSTLDWLASCHVDAILITCTYFTAHLPEHFSCPVPIIKIDDPLFHKILQLNRPSVLVFTNPSTVEGTMEQLHKFAAAAGQEIQVEPVLLENTFQLVMQGKKNDYIEAVSRGLFHAIEDHPRKTVFAAQLSMVPAAERVGRESDAFLGNHLDALPGYLKDILSLEAVGR</sequence>
<evidence type="ECO:0000313" key="2">
    <source>
        <dbReference type="EMBL" id="QAV20807.1"/>
    </source>
</evidence>
<organism evidence="2 3">
    <name type="scientific">Paenibacillus chitinolyticus</name>
    <dbReference type="NCBI Taxonomy" id="79263"/>
    <lineage>
        <taxon>Bacteria</taxon>
        <taxon>Bacillati</taxon>
        <taxon>Bacillota</taxon>
        <taxon>Bacilli</taxon>
        <taxon>Bacillales</taxon>
        <taxon>Paenibacillaceae</taxon>
        <taxon>Paenibacillus</taxon>
    </lineage>
</organism>
<dbReference type="GeneID" id="95378098"/>
<evidence type="ECO:0000313" key="3">
    <source>
        <dbReference type="Proteomes" id="UP000288943"/>
    </source>
</evidence>
<dbReference type="Proteomes" id="UP001527202">
    <property type="component" value="Unassembled WGS sequence"/>
</dbReference>
<keyword evidence="4" id="KW-1185">Reference proteome</keyword>
<name>A0A410X2H4_9BACL</name>
<dbReference type="EMBL" id="JAMDMJ010000020">
    <property type="protein sequence ID" value="MCY9597347.1"/>
    <property type="molecule type" value="Genomic_DNA"/>
</dbReference>
<proteinExistence type="predicted"/>
<evidence type="ECO:0008006" key="5">
    <source>
        <dbReference type="Google" id="ProtNLM"/>
    </source>
</evidence>